<feature type="region of interest" description="Disordered" evidence="2">
    <location>
        <begin position="97"/>
        <end position="140"/>
    </location>
</feature>
<dbReference type="EMBL" id="JBBBZM010000042">
    <property type="protein sequence ID" value="KAL0636887.1"/>
    <property type="molecule type" value="Genomic_DNA"/>
</dbReference>
<dbReference type="InterPro" id="IPR036249">
    <property type="entry name" value="Thioredoxin-like_sf"/>
</dbReference>
<dbReference type="SUPFAM" id="SSF52833">
    <property type="entry name" value="Thioredoxin-like"/>
    <property type="match status" value="1"/>
</dbReference>
<dbReference type="InterPro" id="IPR051499">
    <property type="entry name" value="Phosducin-like_reg"/>
</dbReference>
<dbReference type="CDD" id="cd02987">
    <property type="entry name" value="Phd_like_Phd"/>
    <property type="match status" value="1"/>
</dbReference>
<comment type="similarity">
    <text evidence="1">Belongs to the phosducin family.</text>
</comment>
<proteinExistence type="inferred from homology"/>
<keyword evidence="5" id="KW-1185">Reference proteome</keyword>
<organism evidence="4 5">
    <name type="scientific">Discina gigas</name>
    <dbReference type="NCBI Taxonomy" id="1032678"/>
    <lineage>
        <taxon>Eukaryota</taxon>
        <taxon>Fungi</taxon>
        <taxon>Dikarya</taxon>
        <taxon>Ascomycota</taxon>
        <taxon>Pezizomycotina</taxon>
        <taxon>Pezizomycetes</taxon>
        <taxon>Pezizales</taxon>
        <taxon>Discinaceae</taxon>
        <taxon>Discina</taxon>
    </lineage>
</organism>
<feature type="compositionally biased region" description="Polar residues" evidence="2">
    <location>
        <begin position="67"/>
        <end position="79"/>
    </location>
</feature>
<accession>A0ABR3GLV2</accession>
<dbReference type="Pfam" id="PF02114">
    <property type="entry name" value="Phosducin"/>
    <property type="match status" value="1"/>
</dbReference>
<evidence type="ECO:0000313" key="5">
    <source>
        <dbReference type="Proteomes" id="UP001447188"/>
    </source>
</evidence>
<evidence type="ECO:0000256" key="1">
    <source>
        <dbReference type="ARBA" id="ARBA00009686"/>
    </source>
</evidence>
<feature type="region of interest" description="Disordered" evidence="2">
    <location>
        <begin position="1"/>
        <end position="79"/>
    </location>
</feature>
<evidence type="ECO:0000259" key="3">
    <source>
        <dbReference type="Pfam" id="PF02114"/>
    </source>
</evidence>
<evidence type="ECO:0000256" key="2">
    <source>
        <dbReference type="SAM" id="MobiDB-lite"/>
    </source>
</evidence>
<sequence>MDELESIKSAATSSSARRHPEDLDSDDNNDSESAHLNHGHGSRDEDGDDNDEDEDDFDLFRAGPGTNMPNFKNTSRLSGSFQTGVKGVLADAVSFETAKRRERTARVAPQEYGGYTEPAMVSPPPRRRQSDGESGSDDDFVKTWRKNRLAELKTGNAATRRQSPSKRKYGRVEIVDAGGYLDAVERVSSETIVVVTIYNDKSSESQFVEDCFNTLARRYATTRFVKLHHQEAEMDPAVVPAVLAYKGGELFANIMRIVDEIPPGRNLSTDSLELVLRRANVLHKD</sequence>
<reference evidence="4 5" key="1">
    <citation type="submission" date="2024-02" db="EMBL/GenBank/DDBJ databases">
        <title>Discinaceae phylogenomics.</title>
        <authorList>
            <person name="Dirks A.C."/>
            <person name="James T.Y."/>
        </authorList>
    </citation>
    <scope>NUCLEOTIDE SEQUENCE [LARGE SCALE GENOMIC DNA]</scope>
    <source>
        <strain evidence="4 5">ACD0624</strain>
    </source>
</reference>
<gene>
    <name evidence="4" type="ORF">Q9L58_004109</name>
</gene>
<dbReference type="PANTHER" id="PTHR46052:SF1">
    <property type="entry name" value="PHOSDUCIN-LIKE PROTEIN"/>
    <property type="match status" value="1"/>
</dbReference>
<evidence type="ECO:0000313" key="4">
    <source>
        <dbReference type="EMBL" id="KAL0636887.1"/>
    </source>
</evidence>
<comment type="caution">
    <text evidence="4">The sequence shown here is derived from an EMBL/GenBank/DDBJ whole genome shotgun (WGS) entry which is preliminary data.</text>
</comment>
<dbReference type="InterPro" id="IPR001200">
    <property type="entry name" value="Phosducin"/>
</dbReference>
<feature type="compositionally biased region" description="Acidic residues" evidence="2">
    <location>
        <begin position="45"/>
        <end position="57"/>
    </location>
</feature>
<dbReference type="PANTHER" id="PTHR46052">
    <property type="entry name" value="PHOSDUCIN-LIKE PROTEIN"/>
    <property type="match status" value="1"/>
</dbReference>
<protein>
    <recommendedName>
        <fullName evidence="3">Phosducin domain-containing protein</fullName>
    </recommendedName>
</protein>
<dbReference type="Proteomes" id="UP001447188">
    <property type="component" value="Unassembled WGS sequence"/>
</dbReference>
<name>A0ABR3GLV2_9PEZI</name>
<feature type="domain" description="Phosducin" evidence="3">
    <location>
        <begin position="136"/>
        <end position="261"/>
    </location>
</feature>
<dbReference type="InterPro" id="IPR024253">
    <property type="entry name" value="Phosducin_thioredoxin-like_dom"/>
</dbReference>
<dbReference type="Gene3D" id="3.40.30.10">
    <property type="entry name" value="Glutaredoxin"/>
    <property type="match status" value="1"/>
</dbReference>